<evidence type="ECO:0000313" key="2">
    <source>
        <dbReference type="Proteomes" id="UP001152795"/>
    </source>
</evidence>
<proteinExistence type="predicted"/>
<dbReference type="AlphaFoldDB" id="A0A6S7HC23"/>
<gene>
    <name evidence="1" type="ORF">PACLA_8A002677</name>
</gene>
<organism evidence="1 2">
    <name type="scientific">Paramuricea clavata</name>
    <name type="common">Red gorgonian</name>
    <name type="synonym">Violescent sea-whip</name>
    <dbReference type="NCBI Taxonomy" id="317549"/>
    <lineage>
        <taxon>Eukaryota</taxon>
        <taxon>Metazoa</taxon>
        <taxon>Cnidaria</taxon>
        <taxon>Anthozoa</taxon>
        <taxon>Octocorallia</taxon>
        <taxon>Malacalcyonacea</taxon>
        <taxon>Plexauridae</taxon>
        <taxon>Paramuricea</taxon>
    </lineage>
</organism>
<evidence type="ECO:0000313" key="1">
    <source>
        <dbReference type="EMBL" id="CAB3993720.1"/>
    </source>
</evidence>
<accession>A0A6S7HC23</accession>
<dbReference type="Proteomes" id="UP001152795">
    <property type="component" value="Unassembled WGS sequence"/>
</dbReference>
<name>A0A6S7HC23_PARCT</name>
<sequence length="133" mass="15686">MSQIHKLFLSEDYRKDLTIAFGVEWNEITDGQQTLVTQLVFRLYQILIFEVEKQIKKSETEPIEFNVVEMNGVGLVKVCYVGAWAVRICLNEGRKYAMANKNSETNNMRERLEREMLDLLENNIIFFMLLEEE</sequence>
<dbReference type="EMBL" id="CACRXK020002316">
    <property type="protein sequence ID" value="CAB3993720.1"/>
    <property type="molecule type" value="Genomic_DNA"/>
</dbReference>
<reference evidence="1" key="1">
    <citation type="submission" date="2020-04" db="EMBL/GenBank/DDBJ databases">
        <authorList>
            <person name="Alioto T."/>
            <person name="Alioto T."/>
            <person name="Gomez Garrido J."/>
        </authorList>
    </citation>
    <scope>NUCLEOTIDE SEQUENCE</scope>
    <source>
        <strain evidence="1">A484AB</strain>
    </source>
</reference>
<comment type="caution">
    <text evidence="1">The sequence shown here is derived from an EMBL/GenBank/DDBJ whole genome shotgun (WGS) entry which is preliminary data.</text>
</comment>
<protein>
    <submittedName>
        <fullName evidence="1">Uncharacterized protein</fullName>
    </submittedName>
</protein>
<keyword evidence="2" id="KW-1185">Reference proteome</keyword>